<dbReference type="InterPro" id="IPR012981">
    <property type="entry name" value="PIH1_N"/>
</dbReference>
<keyword evidence="5" id="KW-1185">Reference proteome</keyword>
<dbReference type="InterPro" id="IPR050734">
    <property type="entry name" value="PIH1/Kintoun_subfamily"/>
</dbReference>
<dbReference type="Proteomes" id="UP000620104">
    <property type="component" value="Unassembled WGS sequence"/>
</dbReference>
<reference evidence="4" key="1">
    <citation type="submission" date="2020-07" db="EMBL/GenBank/DDBJ databases">
        <title>Draft Genome Sequence of a Deep-Sea Yeast, Naganishia (Cryptococcus) liquefaciens strain N6.</title>
        <authorList>
            <person name="Han Y.W."/>
            <person name="Kajitani R."/>
            <person name="Morimoto H."/>
            <person name="Parhat M."/>
            <person name="Tsubouchi H."/>
            <person name="Bakenova O."/>
            <person name="Ogata M."/>
            <person name="Argunhan B."/>
            <person name="Aoki R."/>
            <person name="Kajiwara S."/>
            <person name="Itoh T."/>
            <person name="Iwasaki H."/>
        </authorList>
    </citation>
    <scope>NUCLEOTIDE SEQUENCE</scope>
    <source>
        <strain evidence="4">N6</strain>
    </source>
</reference>
<evidence type="ECO:0000256" key="2">
    <source>
        <dbReference type="SAM" id="MobiDB-lite"/>
    </source>
</evidence>
<evidence type="ECO:0000313" key="5">
    <source>
        <dbReference type="Proteomes" id="UP000620104"/>
    </source>
</evidence>
<feature type="region of interest" description="Disordered" evidence="2">
    <location>
        <begin position="1"/>
        <end position="40"/>
    </location>
</feature>
<dbReference type="GO" id="GO:0097255">
    <property type="term" value="C:R2TP complex"/>
    <property type="evidence" value="ECO:0007669"/>
    <property type="project" value="TreeGrafter"/>
</dbReference>
<comment type="similarity">
    <text evidence="1">Belongs to the PIH1 family.</text>
</comment>
<accession>A0A8H3TPJ0</accession>
<dbReference type="AlphaFoldDB" id="A0A8H3TPJ0"/>
<sequence length="348" mass="38371">MPFLDVPSVGESSSSGQSNSLPHLKLKSSDPGPAAVPRKGARLQQIEIEPKASFVIKSQLQTPHHLTGTPPLTKVFINATYANEVPEQHDAEKLRGIVNCVISDVRETADKAGKPSLVIDATLAPSLVQQCKLDKSYKQWLIQVILEKVEERMGVELSRNYTEPNIKCKGPLEPRKAVIPMDEETFERITAAKAKEKGLERIKLLDDDEAPTKATAKEVAGPTARTTIPPKSISQKLATTEPVAMKQEAMVRSPKHEFEIIPAQDKSSRDAFVMIIALPEESVSLDSDMTAINLQVTPDHLDFKSRFYSLSTPLPRDIDVDSVLKGGDAVEWSVEDKALRIRGLLEQR</sequence>
<dbReference type="GO" id="GO:0005737">
    <property type="term" value="C:cytoplasm"/>
    <property type="evidence" value="ECO:0007669"/>
    <property type="project" value="TreeGrafter"/>
</dbReference>
<dbReference type="PANTHER" id="PTHR22997">
    <property type="entry name" value="PIH1 DOMAIN-CONTAINING PROTEIN 1"/>
    <property type="match status" value="1"/>
</dbReference>
<proteinExistence type="inferred from homology"/>
<dbReference type="GO" id="GO:0000492">
    <property type="term" value="P:box C/D snoRNP assembly"/>
    <property type="evidence" value="ECO:0007669"/>
    <property type="project" value="TreeGrafter"/>
</dbReference>
<evidence type="ECO:0000256" key="1">
    <source>
        <dbReference type="ARBA" id="ARBA00008511"/>
    </source>
</evidence>
<protein>
    <recommendedName>
        <fullName evidence="3">PIH1 N-terminal domain-containing protein</fullName>
    </recommendedName>
</protein>
<feature type="domain" description="PIH1 N-terminal" evidence="3">
    <location>
        <begin position="48"/>
        <end position="175"/>
    </location>
</feature>
<dbReference type="Pfam" id="PF08190">
    <property type="entry name" value="PIH1"/>
    <property type="match status" value="1"/>
</dbReference>
<dbReference type="OrthoDB" id="5135119at2759"/>
<name>A0A8H3TPJ0_9TREE</name>
<dbReference type="PANTHER" id="PTHR22997:SF0">
    <property type="entry name" value="PIH1 DOMAIN-CONTAINING PROTEIN 1"/>
    <property type="match status" value="1"/>
</dbReference>
<comment type="caution">
    <text evidence="4">The sequence shown here is derived from an EMBL/GenBank/DDBJ whole genome shotgun (WGS) entry which is preliminary data.</text>
</comment>
<dbReference type="GO" id="GO:1990904">
    <property type="term" value="C:ribonucleoprotein complex"/>
    <property type="evidence" value="ECO:0007669"/>
    <property type="project" value="TreeGrafter"/>
</dbReference>
<gene>
    <name evidence="4" type="ORF">NliqN6_0975</name>
</gene>
<feature type="compositionally biased region" description="Low complexity" evidence="2">
    <location>
        <begin position="8"/>
        <end position="20"/>
    </location>
</feature>
<dbReference type="EMBL" id="BLZA01000009">
    <property type="protein sequence ID" value="GHJ84573.1"/>
    <property type="molecule type" value="Genomic_DNA"/>
</dbReference>
<evidence type="ECO:0000313" key="4">
    <source>
        <dbReference type="EMBL" id="GHJ84573.1"/>
    </source>
</evidence>
<organism evidence="4 5">
    <name type="scientific">Naganishia liquefaciens</name>
    <dbReference type="NCBI Taxonomy" id="104408"/>
    <lineage>
        <taxon>Eukaryota</taxon>
        <taxon>Fungi</taxon>
        <taxon>Dikarya</taxon>
        <taxon>Basidiomycota</taxon>
        <taxon>Agaricomycotina</taxon>
        <taxon>Tremellomycetes</taxon>
        <taxon>Filobasidiales</taxon>
        <taxon>Filobasidiaceae</taxon>
        <taxon>Naganishia</taxon>
    </lineage>
</organism>
<evidence type="ECO:0000259" key="3">
    <source>
        <dbReference type="Pfam" id="PF08190"/>
    </source>
</evidence>
<dbReference type="GO" id="GO:0006364">
    <property type="term" value="P:rRNA processing"/>
    <property type="evidence" value="ECO:0007669"/>
    <property type="project" value="TreeGrafter"/>
</dbReference>